<evidence type="ECO:0000256" key="5">
    <source>
        <dbReference type="ARBA" id="ARBA00023136"/>
    </source>
</evidence>
<keyword evidence="4" id="KW-1133">Transmembrane helix</keyword>
<keyword evidence="2" id="KW-1003">Cell membrane</keyword>
<dbReference type="Pfam" id="PF06271">
    <property type="entry name" value="RDD"/>
    <property type="match status" value="1"/>
</dbReference>
<evidence type="ECO:0000313" key="9">
    <source>
        <dbReference type="Proteomes" id="UP000198657"/>
    </source>
</evidence>
<gene>
    <name evidence="8" type="ORF">SAMN04487942_0143</name>
</gene>
<feature type="domain" description="RDD" evidence="6">
    <location>
        <begin position="95"/>
        <end position="204"/>
    </location>
</feature>
<organism evidence="8 9">
    <name type="scientific">Flavobacterium sinopsychrotolerans</name>
    <dbReference type="NCBI Taxonomy" id="604089"/>
    <lineage>
        <taxon>Bacteria</taxon>
        <taxon>Pseudomonadati</taxon>
        <taxon>Bacteroidota</taxon>
        <taxon>Flavobacteriia</taxon>
        <taxon>Flavobacteriales</taxon>
        <taxon>Flavobacteriaceae</taxon>
        <taxon>Flavobacterium</taxon>
    </lineage>
</organism>
<keyword evidence="9" id="KW-1185">Reference proteome</keyword>
<comment type="subcellular location">
    <subcellularLocation>
        <location evidence="1">Cell membrane</location>
        <topology evidence="1">Multi-pass membrane protein</topology>
    </subcellularLocation>
</comment>
<evidence type="ECO:0000313" key="8">
    <source>
        <dbReference type="EMBL" id="SEO68857.1"/>
    </source>
</evidence>
<evidence type="ECO:0000256" key="4">
    <source>
        <dbReference type="ARBA" id="ARBA00022989"/>
    </source>
</evidence>
<accession>A0A1H8RRF2</accession>
<dbReference type="PANTHER" id="PTHR36115:SF4">
    <property type="entry name" value="MEMBRANE PROTEIN"/>
    <property type="match status" value="1"/>
</dbReference>
<name>A0A1H8RRF2_9FLAO</name>
<dbReference type="Proteomes" id="UP000198657">
    <property type="component" value="Unassembled WGS sequence"/>
</dbReference>
<dbReference type="EMBL" id="FODN01000013">
    <property type="protein sequence ID" value="SEO68857.1"/>
    <property type="molecule type" value="Genomic_DNA"/>
</dbReference>
<evidence type="ECO:0000256" key="3">
    <source>
        <dbReference type="ARBA" id="ARBA00022692"/>
    </source>
</evidence>
<reference evidence="9" key="1">
    <citation type="submission" date="2016-10" db="EMBL/GenBank/DDBJ databases">
        <authorList>
            <person name="Varghese N."/>
            <person name="Submissions S."/>
        </authorList>
    </citation>
    <scope>NUCLEOTIDE SEQUENCE [LARGE SCALE GENOMIC DNA]</scope>
    <source>
        <strain evidence="9">CGMCC 1.8704</strain>
    </source>
</reference>
<evidence type="ECO:0000259" key="7">
    <source>
        <dbReference type="Pfam" id="PF17032"/>
    </source>
</evidence>
<evidence type="ECO:0000259" key="6">
    <source>
        <dbReference type="Pfam" id="PF06271"/>
    </source>
</evidence>
<keyword evidence="5" id="KW-0472">Membrane</keyword>
<dbReference type="Pfam" id="PF17032">
    <property type="entry name" value="Zn_ribbon_15"/>
    <property type="match status" value="1"/>
</dbReference>
<proteinExistence type="predicted"/>
<dbReference type="OrthoDB" id="766141at2"/>
<evidence type="ECO:0000256" key="1">
    <source>
        <dbReference type="ARBA" id="ARBA00004651"/>
    </source>
</evidence>
<dbReference type="InterPro" id="IPR051791">
    <property type="entry name" value="Pra-immunoreactive"/>
</dbReference>
<feature type="domain" description="Zinc-ribbon 15" evidence="7">
    <location>
        <begin position="19"/>
        <end position="64"/>
    </location>
</feature>
<keyword evidence="3" id="KW-0812">Transmembrane</keyword>
<dbReference type="RefSeq" id="WP_091174389.1">
    <property type="nucleotide sequence ID" value="NZ_CBCSFM010000015.1"/>
</dbReference>
<dbReference type="InterPro" id="IPR010432">
    <property type="entry name" value="RDD"/>
</dbReference>
<sequence length="215" mass="24216">MIIFGTKTSASVIKTGEFNCPNCQNKRNYKLKRFKKYIHIFFIPIIQTDNLGDSLECGFCLINYVPGTVLSKDEYSPENLLSTTISVNYWGTPTTFGKRLGAYLIDMIFIYVVLFALVSLELGILRLLIGFIYFLGCDLLLKGSSFGKLLLQMKVSELDKDKLPTTMKLLMRNVVKGICSFFPPIYLIALSNDNVQTLHDKAANTIVIDKLGNSR</sequence>
<dbReference type="InterPro" id="IPR031493">
    <property type="entry name" value="Zinc_ribbon_15"/>
</dbReference>
<dbReference type="AlphaFoldDB" id="A0A1H8RRF2"/>
<dbReference type="PANTHER" id="PTHR36115">
    <property type="entry name" value="PROLINE-RICH ANTIGEN HOMOLOG-RELATED"/>
    <property type="match status" value="1"/>
</dbReference>
<protein>
    <submittedName>
        <fullName evidence="8">Uncharacterized membrane protein YckC, RDD family</fullName>
    </submittedName>
</protein>
<dbReference type="GO" id="GO:0005886">
    <property type="term" value="C:plasma membrane"/>
    <property type="evidence" value="ECO:0007669"/>
    <property type="project" value="UniProtKB-SubCell"/>
</dbReference>
<evidence type="ECO:0000256" key="2">
    <source>
        <dbReference type="ARBA" id="ARBA00022475"/>
    </source>
</evidence>